<dbReference type="AlphaFoldDB" id="A0A2W4VR91"/>
<comment type="caution">
    <text evidence="1">The sequence shown here is derived from an EMBL/GenBank/DDBJ whole genome shotgun (WGS) entry which is preliminary data.</text>
</comment>
<organism evidence="1 2">
    <name type="scientific">Shackletoniella antarctica</name>
    <dbReference type="NCBI Taxonomy" id="268115"/>
    <lineage>
        <taxon>Bacteria</taxon>
        <taxon>Bacillati</taxon>
        <taxon>Cyanobacteriota</taxon>
        <taxon>Cyanophyceae</taxon>
        <taxon>Oculatellales</taxon>
        <taxon>Oculatellaceae</taxon>
        <taxon>Shackletoniella</taxon>
    </lineage>
</organism>
<evidence type="ECO:0000313" key="2">
    <source>
        <dbReference type="Proteomes" id="UP000249081"/>
    </source>
</evidence>
<name>A0A2W4VR91_9CYAN</name>
<sequence length="111" mass="12250">MDFATAHEFVVRQTLGTSADLPDTFIACLRQGKPPIPGQVTSLLLALKVLFEGLKTEPTLDRTLTQALFILSYESRQLYAQGKRTGVVWPPMLDEDLGRIGKMAQAIVFGE</sequence>
<gene>
    <name evidence="1" type="ORF">DCF17_21265</name>
</gene>
<reference evidence="2" key="1">
    <citation type="submission" date="2018-04" db="EMBL/GenBank/DDBJ databases">
        <authorList>
            <person name="Cornet L."/>
        </authorList>
    </citation>
    <scope>NUCLEOTIDE SEQUENCE [LARGE SCALE GENOMIC DNA]</scope>
</reference>
<protein>
    <submittedName>
        <fullName evidence="1">Dethiobiotin synthetase</fullName>
    </submittedName>
</protein>
<dbReference type="Proteomes" id="UP000249081">
    <property type="component" value="Unassembled WGS sequence"/>
</dbReference>
<accession>A0A2W4VR91</accession>
<proteinExistence type="predicted"/>
<reference evidence="1 2" key="2">
    <citation type="submission" date="2018-06" db="EMBL/GenBank/DDBJ databases">
        <title>Metagenomic assembly of (sub)arctic Cyanobacteria and their associated microbiome from non-axenic cultures.</title>
        <authorList>
            <person name="Baurain D."/>
        </authorList>
    </citation>
    <scope>NUCLEOTIDE SEQUENCE [LARGE SCALE GENOMIC DNA]</scope>
    <source>
        <strain evidence="1">ULC041bin1</strain>
    </source>
</reference>
<dbReference type="EMBL" id="QBMN01000229">
    <property type="protein sequence ID" value="PZO33957.1"/>
    <property type="molecule type" value="Genomic_DNA"/>
</dbReference>
<evidence type="ECO:0000313" key="1">
    <source>
        <dbReference type="EMBL" id="PZO33957.1"/>
    </source>
</evidence>